<dbReference type="EMBL" id="MU267620">
    <property type="protein sequence ID" value="KAH7914035.1"/>
    <property type="molecule type" value="Genomic_DNA"/>
</dbReference>
<reference evidence="1" key="1">
    <citation type="journal article" date="2021" name="New Phytol.">
        <title>Evolutionary innovations through gain and loss of genes in the ectomycorrhizal Boletales.</title>
        <authorList>
            <person name="Wu G."/>
            <person name="Miyauchi S."/>
            <person name="Morin E."/>
            <person name="Kuo A."/>
            <person name="Drula E."/>
            <person name="Varga T."/>
            <person name="Kohler A."/>
            <person name="Feng B."/>
            <person name="Cao Y."/>
            <person name="Lipzen A."/>
            <person name="Daum C."/>
            <person name="Hundley H."/>
            <person name="Pangilinan J."/>
            <person name="Johnson J."/>
            <person name="Barry K."/>
            <person name="LaButti K."/>
            <person name="Ng V."/>
            <person name="Ahrendt S."/>
            <person name="Min B."/>
            <person name="Choi I.G."/>
            <person name="Park H."/>
            <person name="Plett J.M."/>
            <person name="Magnuson J."/>
            <person name="Spatafora J.W."/>
            <person name="Nagy L.G."/>
            <person name="Henrissat B."/>
            <person name="Grigoriev I.V."/>
            <person name="Yang Z.L."/>
            <person name="Xu J."/>
            <person name="Martin F.M."/>
        </authorList>
    </citation>
    <scope>NUCLEOTIDE SEQUENCE</scope>
    <source>
        <strain evidence="1">ATCC 28755</strain>
    </source>
</reference>
<name>A0ACB8AL82_9AGAM</name>
<evidence type="ECO:0000313" key="2">
    <source>
        <dbReference type="Proteomes" id="UP000790377"/>
    </source>
</evidence>
<accession>A0ACB8AL82</accession>
<proteinExistence type="predicted"/>
<dbReference type="Proteomes" id="UP000790377">
    <property type="component" value="Unassembled WGS sequence"/>
</dbReference>
<comment type="caution">
    <text evidence="1">The sequence shown here is derived from an EMBL/GenBank/DDBJ whole genome shotgun (WGS) entry which is preliminary data.</text>
</comment>
<protein>
    <submittedName>
        <fullName evidence="1">Uncharacterized protein</fullName>
    </submittedName>
</protein>
<keyword evidence="2" id="KW-1185">Reference proteome</keyword>
<organism evidence="1 2">
    <name type="scientific">Hygrophoropsis aurantiaca</name>
    <dbReference type="NCBI Taxonomy" id="72124"/>
    <lineage>
        <taxon>Eukaryota</taxon>
        <taxon>Fungi</taxon>
        <taxon>Dikarya</taxon>
        <taxon>Basidiomycota</taxon>
        <taxon>Agaricomycotina</taxon>
        <taxon>Agaricomycetes</taxon>
        <taxon>Agaricomycetidae</taxon>
        <taxon>Boletales</taxon>
        <taxon>Coniophorineae</taxon>
        <taxon>Hygrophoropsidaceae</taxon>
        <taxon>Hygrophoropsis</taxon>
    </lineage>
</organism>
<gene>
    <name evidence="1" type="ORF">BJ138DRAFT_1123905</name>
</gene>
<sequence>MVALIQSTPSPIHKASLVDPALHSPALMELLEVKMSRPLIEYAVDCVVDTVDYAIGRPSSSHRGRTLSRRPEHAAFATFVTNVLTRAEVTVPTVLVSLAYIDRAKPHLQIALEEWACERVFLGAVMVASKYLNDSTLKNVHWALCTGVFGKRDVGRIEREFLDVLDFQLSVSEDDILSHHDSLSAVALPSHKYRRSSPNRRHSHARTHSHYDRANHATCPGLDPSSPKSSSSSSSPLPRTPEIVAETAFPPHHPKAHREHLEIIVPSQPHAHAPEKPQYVPSTMDLLRAFPIPTSHSNQSAPSHKPHSRYSHFSLASQPLPQVVA</sequence>
<evidence type="ECO:0000313" key="1">
    <source>
        <dbReference type="EMBL" id="KAH7914035.1"/>
    </source>
</evidence>